<dbReference type="EMBL" id="JAAVJL010000001">
    <property type="protein sequence ID" value="NMF56655.1"/>
    <property type="molecule type" value="Genomic_DNA"/>
</dbReference>
<accession>A0ABX1LNF4</accession>
<dbReference type="InterPro" id="IPR001509">
    <property type="entry name" value="Epimerase_deHydtase"/>
</dbReference>
<keyword evidence="3" id="KW-1185">Reference proteome</keyword>
<proteinExistence type="predicted"/>
<dbReference type="InterPro" id="IPR036291">
    <property type="entry name" value="NAD(P)-bd_dom_sf"/>
</dbReference>
<feature type="domain" description="NAD-dependent epimerase/dehydratase" evidence="1">
    <location>
        <begin position="13"/>
        <end position="219"/>
    </location>
</feature>
<dbReference type="Proteomes" id="UP000738376">
    <property type="component" value="Unassembled WGS sequence"/>
</dbReference>
<dbReference type="SUPFAM" id="SSF51735">
    <property type="entry name" value="NAD(P)-binding Rossmann-fold domains"/>
    <property type="match status" value="1"/>
</dbReference>
<dbReference type="RefSeq" id="WP_169361776.1">
    <property type="nucleotide sequence ID" value="NZ_JAAVJL010000001.1"/>
</dbReference>
<comment type="caution">
    <text evidence="2">The sequence shown here is derived from an EMBL/GenBank/DDBJ whole genome shotgun (WGS) entry which is preliminary data.</text>
</comment>
<evidence type="ECO:0000313" key="3">
    <source>
        <dbReference type="Proteomes" id="UP000738376"/>
    </source>
</evidence>
<dbReference type="Pfam" id="PF01370">
    <property type="entry name" value="Epimerase"/>
    <property type="match status" value="1"/>
</dbReference>
<dbReference type="Gene3D" id="3.40.50.720">
    <property type="entry name" value="NAD(P)-binding Rossmann-like Domain"/>
    <property type="match status" value="1"/>
</dbReference>
<name>A0ABX1LNF4_9CYAN</name>
<evidence type="ECO:0000313" key="2">
    <source>
        <dbReference type="EMBL" id="NMF56655.1"/>
    </source>
</evidence>
<protein>
    <submittedName>
        <fullName evidence="2">NAD-dependent epimerase/dehydratase family protein</fullName>
    </submittedName>
</protein>
<reference evidence="2 3" key="1">
    <citation type="submission" date="2020-03" db="EMBL/GenBank/DDBJ databases">
        <title>Draft Genome Sequence of 2-Methylisoborneol Producing Pseudanabaena yagii Strain GIHE-NHR1 Isolated from North Han River in South Korea.</title>
        <authorList>
            <person name="Jeong J."/>
        </authorList>
    </citation>
    <scope>NUCLEOTIDE SEQUENCE [LARGE SCALE GENOMIC DNA]</scope>
    <source>
        <strain evidence="2 3">GIHE-NHR1</strain>
    </source>
</reference>
<sequence length="338" mass="37087">MNASQDGLHVIFGTGALGMAISKQLLAQGKRVRMVNRSNRVKLPQEVELMVGNAADPHFSETVCQDASVIYHCAGTKYNFKIWQQEFPPLQQGILAGAIASGAKLIYGDSLYGYGKVNAPMREDMPYAAQTNKGKMRAALAETVMDAHRAGKAQVAIARSSDFYGEGVLGSVFGDRVFIPAIQGKTAEAIGNLDLPHSYTYIGDFAKAMIILGEREEAIGQVWHVPNAPTITTRAMLNILFEELGLPAKMNGMGKMMLRIGGVFIPEAAETIEMFYQFENPFIVDSSKFVKAFGDIATPHREAIRNTIAWYQQYLQTQAELEQVKSEVRKSVQKVAAT</sequence>
<evidence type="ECO:0000259" key="1">
    <source>
        <dbReference type="Pfam" id="PF01370"/>
    </source>
</evidence>
<gene>
    <name evidence="2" type="ORF">HC246_01070</name>
</gene>
<organism evidence="2 3">
    <name type="scientific">Pseudanabaena yagii GIHE-NHR1</name>
    <dbReference type="NCBI Taxonomy" id="2722753"/>
    <lineage>
        <taxon>Bacteria</taxon>
        <taxon>Bacillati</taxon>
        <taxon>Cyanobacteriota</taxon>
        <taxon>Cyanophyceae</taxon>
        <taxon>Pseudanabaenales</taxon>
        <taxon>Pseudanabaenaceae</taxon>
        <taxon>Pseudanabaena</taxon>
        <taxon>Pseudanabaena yagii</taxon>
    </lineage>
</organism>